<evidence type="ECO:0000313" key="4">
    <source>
        <dbReference type="Proteomes" id="UP001055439"/>
    </source>
</evidence>
<gene>
    <name evidence="3" type="ORF">MUK42_24941</name>
</gene>
<keyword evidence="4" id="KW-1185">Reference proteome</keyword>
<dbReference type="EMBL" id="CP097502">
    <property type="protein sequence ID" value="URD72138.1"/>
    <property type="molecule type" value="Genomic_DNA"/>
</dbReference>
<proteinExistence type="predicted"/>
<organism evidence="3 4">
    <name type="scientific">Musa troglodytarum</name>
    <name type="common">fe'i banana</name>
    <dbReference type="NCBI Taxonomy" id="320322"/>
    <lineage>
        <taxon>Eukaryota</taxon>
        <taxon>Viridiplantae</taxon>
        <taxon>Streptophyta</taxon>
        <taxon>Embryophyta</taxon>
        <taxon>Tracheophyta</taxon>
        <taxon>Spermatophyta</taxon>
        <taxon>Magnoliopsida</taxon>
        <taxon>Liliopsida</taxon>
        <taxon>Zingiberales</taxon>
        <taxon>Musaceae</taxon>
        <taxon>Musa</taxon>
    </lineage>
</organism>
<keyword evidence="2" id="KW-0472">Membrane</keyword>
<accession>A0A9E7E9T0</accession>
<keyword evidence="2" id="KW-1133">Transmembrane helix</keyword>
<reference evidence="3" key="1">
    <citation type="submission" date="2022-05" db="EMBL/GenBank/DDBJ databases">
        <title>The Musa troglodytarum L. genome provides insights into the mechanism of non-climacteric behaviour and enrichment of carotenoids.</title>
        <authorList>
            <person name="Wang J."/>
        </authorList>
    </citation>
    <scope>NUCLEOTIDE SEQUENCE</scope>
    <source>
        <tissue evidence="3">Leaf</tissue>
    </source>
</reference>
<name>A0A9E7E9T0_9LILI</name>
<evidence type="ECO:0000313" key="3">
    <source>
        <dbReference type="EMBL" id="URD72138.1"/>
    </source>
</evidence>
<protein>
    <submittedName>
        <fullName evidence="3">Uncharacterized protein</fullName>
    </submittedName>
</protein>
<keyword evidence="2" id="KW-0812">Transmembrane</keyword>
<evidence type="ECO:0000256" key="2">
    <source>
        <dbReference type="SAM" id="Phobius"/>
    </source>
</evidence>
<dbReference type="Proteomes" id="UP001055439">
    <property type="component" value="Chromosome 1"/>
</dbReference>
<dbReference type="AlphaFoldDB" id="A0A9E7E9T0"/>
<evidence type="ECO:0000256" key="1">
    <source>
        <dbReference type="SAM" id="MobiDB-lite"/>
    </source>
</evidence>
<feature type="region of interest" description="Disordered" evidence="1">
    <location>
        <begin position="182"/>
        <end position="211"/>
    </location>
</feature>
<sequence>MAAEMWVTSWLCGAPVCRSLPAFCRVSSESAKLFQHTSRLAFSFASVMGAAMILSTVTFASCAVAVASLTAATVRAGTVVAPDLAASDVQSWGTVTNSQAVVASSQMWRKIANVVSLVIKISFIAIEARPHPRPWPSGKIPPPRRRRSLLCRILPDPCPLYWSVSRQRGLLGLRTVPTSDWEQRRREKGGLTVRASSVPASTGGGSDKAAAPGGDLPQTLLLGSLFGLWFLRFFNSH</sequence>
<feature type="transmembrane region" description="Helical" evidence="2">
    <location>
        <begin position="40"/>
        <end position="66"/>
    </location>
</feature>